<proteinExistence type="predicted"/>
<feature type="transmembrane region" description="Helical" evidence="6">
    <location>
        <begin position="413"/>
        <end position="431"/>
    </location>
</feature>
<dbReference type="HOGENOM" id="CLU_030246_1_0_5"/>
<dbReference type="Pfam" id="PF07690">
    <property type="entry name" value="MFS_1"/>
    <property type="match status" value="1"/>
</dbReference>
<gene>
    <name evidence="7" type="ORF">MC45_01255</name>
</gene>
<keyword evidence="5 6" id="KW-0472">Membrane</keyword>
<evidence type="ECO:0000313" key="8">
    <source>
        <dbReference type="Proteomes" id="UP000033200"/>
    </source>
</evidence>
<accession>A0A097EK20</accession>
<dbReference type="AlphaFoldDB" id="A0A097EK20"/>
<dbReference type="GO" id="GO:0016020">
    <property type="term" value="C:membrane"/>
    <property type="evidence" value="ECO:0007669"/>
    <property type="project" value="UniProtKB-SubCell"/>
</dbReference>
<keyword evidence="4 6" id="KW-1133">Transmembrane helix</keyword>
<evidence type="ECO:0000256" key="2">
    <source>
        <dbReference type="ARBA" id="ARBA00022448"/>
    </source>
</evidence>
<evidence type="ECO:0000256" key="1">
    <source>
        <dbReference type="ARBA" id="ARBA00004141"/>
    </source>
</evidence>
<keyword evidence="7" id="KW-0762">Sugar transport</keyword>
<feature type="transmembrane region" description="Helical" evidence="6">
    <location>
        <begin position="295"/>
        <end position="312"/>
    </location>
</feature>
<feature type="transmembrane region" description="Helical" evidence="6">
    <location>
        <begin position="378"/>
        <end position="401"/>
    </location>
</feature>
<dbReference type="Gene3D" id="1.20.1250.20">
    <property type="entry name" value="MFS general substrate transporter like domains"/>
    <property type="match status" value="1"/>
</dbReference>
<dbReference type="Proteomes" id="UP000033200">
    <property type="component" value="Chromosome"/>
</dbReference>
<keyword evidence="8" id="KW-1185">Reference proteome</keyword>
<organism evidence="7 8">
    <name type="scientific">Sphingomonas taxi</name>
    <dbReference type="NCBI Taxonomy" id="1549858"/>
    <lineage>
        <taxon>Bacteria</taxon>
        <taxon>Pseudomonadati</taxon>
        <taxon>Pseudomonadota</taxon>
        <taxon>Alphaproteobacteria</taxon>
        <taxon>Sphingomonadales</taxon>
        <taxon>Sphingomonadaceae</taxon>
        <taxon>Sphingomonas</taxon>
    </lineage>
</organism>
<dbReference type="PANTHER" id="PTHR19432">
    <property type="entry name" value="SUGAR TRANSPORTER"/>
    <property type="match status" value="1"/>
</dbReference>
<dbReference type="SUPFAM" id="SSF103473">
    <property type="entry name" value="MFS general substrate transporter"/>
    <property type="match status" value="1"/>
</dbReference>
<evidence type="ECO:0000256" key="6">
    <source>
        <dbReference type="SAM" id="Phobius"/>
    </source>
</evidence>
<feature type="transmembrane region" description="Helical" evidence="6">
    <location>
        <begin position="182"/>
        <end position="203"/>
    </location>
</feature>
<evidence type="ECO:0000256" key="5">
    <source>
        <dbReference type="ARBA" id="ARBA00023136"/>
    </source>
</evidence>
<keyword evidence="2" id="KW-0813">Transport</keyword>
<evidence type="ECO:0000256" key="4">
    <source>
        <dbReference type="ARBA" id="ARBA00022989"/>
    </source>
</evidence>
<comment type="subcellular location">
    <subcellularLocation>
        <location evidence="1">Membrane</location>
        <topology evidence="1">Multi-pass membrane protein</topology>
    </subcellularLocation>
</comment>
<dbReference type="GO" id="GO:0022857">
    <property type="term" value="F:transmembrane transporter activity"/>
    <property type="evidence" value="ECO:0007669"/>
    <property type="project" value="InterPro"/>
</dbReference>
<dbReference type="KEGG" id="stax:MC45_01255"/>
<feature type="transmembrane region" description="Helical" evidence="6">
    <location>
        <begin position="319"/>
        <end position="337"/>
    </location>
</feature>
<name>A0A097EK20_9SPHN</name>
<sequence>MPLPGSKPHLSLPRILEMNLGFLGLQFSFGLQQGNMAPIYSYLGASEASLPLLQLAGPMTGLLVQPLIGAMSDRTDSRWGRRTPYFLMGALLCAAGLFFMPLSSSLLMAVSMLWILDAGNNITMEPYRAYVSDRLNEDQHQIGFLTQSAFTGLAQMLAFLTPSVLVWAGMNQDWVDAHNIPYTARIAFMVGAALSFTTILWSIRRVPELPLSAEEKLRIAAEPKGFGAMLGEIASAIHDMPVAMRKLALMSLFQWYAMAAYWAYVIYSVGRSVYRTDVPTSSGFHSAVLTNGEMAAWYNGVAFVAAFAMVPLAKRVGAASLHAACLILAGAGMLWLPHVTDKAMLFLPAIGIGIGWASIMGNPYVILAGAIPTERTGVYMGIFNMMIVIPMLIFSGTMWLFYDRLLGSDPRNVLTLCGVLMFAAAAAVWSVRERNAQGLPVGASAR</sequence>
<dbReference type="InterPro" id="IPR011701">
    <property type="entry name" value="MFS"/>
</dbReference>
<dbReference type="PANTHER" id="PTHR19432:SF35">
    <property type="entry name" value="SOLUTE CARRIER FAMILY 45 MEMBER 3 ISOFORM X1"/>
    <property type="match status" value="1"/>
</dbReference>
<evidence type="ECO:0000256" key="3">
    <source>
        <dbReference type="ARBA" id="ARBA00022692"/>
    </source>
</evidence>
<evidence type="ECO:0000313" key="7">
    <source>
        <dbReference type="EMBL" id="AIT07907.1"/>
    </source>
</evidence>
<dbReference type="STRING" id="1549858.MC45_01255"/>
<feature type="transmembrane region" description="Helical" evidence="6">
    <location>
        <begin position="144"/>
        <end position="170"/>
    </location>
</feature>
<dbReference type="InterPro" id="IPR036259">
    <property type="entry name" value="MFS_trans_sf"/>
</dbReference>
<feature type="transmembrane region" description="Helical" evidence="6">
    <location>
        <begin position="83"/>
        <end position="100"/>
    </location>
</feature>
<feature type="transmembrane region" description="Helical" evidence="6">
    <location>
        <begin position="343"/>
        <end position="366"/>
    </location>
</feature>
<reference evidence="7 8" key="1">
    <citation type="submission" date="2014-09" db="EMBL/GenBank/DDBJ databases">
        <title>Using Illumina technology Improving SMRT sequencing Genome Assembly by RASTools.</title>
        <authorList>
            <person name="Zhou Y."/>
            <person name="Ma T."/>
            <person name="Liu T."/>
        </authorList>
    </citation>
    <scope>NUCLEOTIDE SEQUENCE [LARGE SCALE GENOMIC DNA]</scope>
    <source>
        <strain evidence="7 8">ATCC 55669</strain>
    </source>
</reference>
<dbReference type="eggNOG" id="COG2211">
    <property type="taxonomic scope" value="Bacteria"/>
</dbReference>
<feature type="transmembrane region" description="Helical" evidence="6">
    <location>
        <begin position="247"/>
        <end position="267"/>
    </location>
</feature>
<keyword evidence="3 6" id="KW-0812">Transmembrane</keyword>
<dbReference type="EMBL" id="CP009571">
    <property type="protein sequence ID" value="AIT07907.1"/>
    <property type="molecule type" value="Genomic_DNA"/>
</dbReference>
<protein>
    <submittedName>
        <fullName evidence="7">Sugar transporter</fullName>
    </submittedName>
</protein>